<accession>A0A3B0XW28</accession>
<keyword evidence="3" id="KW-0328">Glycosyltransferase</keyword>
<sequence length="240" mass="27225">MNKLLDFIYPPRCQLCGSSQNLADSGQICTHCAADFPINNNACQRCAEPLGVFVEVQTAPRICGSCCKNPPIYDFCYSPFIYAQPLEWVIQQLKFSAKINFAPLLSQLMAARLTRDLTAENTPDVIIPMPLHKRRIKQRGFNQSHLLIKPVAKKLNLSIDLNAGERVRDTQHQTGKNARQRRDNIKNAFRFNNKKNYQHVVIFDDVVTTGSSVSELSKTLKKTGVKRVDVWCLARAEKFK</sequence>
<feature type="domain" description="Double zinc ribbon" evidence="2">
    <location>
        <begin position="4"/>
        <end position="66"/>
    </location>
</feature>
<dbReference type="Gene3D" id="3.40.50.2020">
    <property type="match status" value="1"/>
</dbReference>
<dbReference type="CDD" id="cd06223">
    <property type="entry name" value="PRTases_typeI"/>
    <property type="match status" value="1"/>
</dbReference>
<name>A0A3B0XW28_9ZZZZ</name>
<evidence type="ECO:0000256" key="1">
    <source>
        <dbReference type="ARBA" id="ARBA00008007"/>
    </source>
</evidence>
<dbReference type="SUPFAM" id="SSF53271">
    <property type="entry name" value="PRTase-like"/>
    <property type="match status" value="1"/>
</dbReference>
<dbReference type="Pfam" id="PF18912">
    <property type="entry name" value="DZR_2"/>
    <property type="match status" value="1"/>
</dbReference>
<evidence type="ECO:0000313" key="3">
    <source>
        <dbReference type="EMBL" id="VAW60406.1"/>
    </source>
</evidence>
<dbReference type="PANTHER" id="PTHR47505">
    <property type="entry name" value="DNA UTILIZATION PROTEIN YHGH"/>
    <property type="match status" value="1"/>
</dbReference>
<dbReference type="InterPro" id="IPR000836">
    <property type="entry name" value="PRTase_dom"/>
</dbReference>
<comment type="similarity">
    <text evidence="1">Belongs to the ComF/GntX family.</text>
</comment>
<keyword evidence="3" id="KW-0808">Transferase</keyword>
<protein>
    <submittedName>
        <fullName evidence="3">Competence protein F homolog, phosphoribosyltransferase domain protein YhgH required for utilization of DNA as sole source of carbon and energy</fullName>
    </submittedName>
</protein>
<dbReference type="InterPro" id="IPR029057">
    <property type="entry name" value="PRTase-like"/>
</dbReference>
<reference evidence="3" key="1">
    <citation type="submission" date="2018-06" db="EMBL/GenBank/DDBJ databases">
        <authorList>
            <person name="Zhirakovskaya E."/>
        </authorList>
    </citation>
    <scope>NUCLEOTIDE SEQUENCE</scope>
</reference>
<dbReference type="InterPro" id="IPR051910">
    <property type="entry name" value="ComF/GntX_DNA_util-trans"/>
</dbReference>
<dbReference type="EMBL" id="UOFH01000144">
    <property type="protein sequence ID" value="VAW60406.1"/>
    <property type="molecule type" value="Genomic_DNA"/>
</dbReference>
<proteinExistence type="inferred from homology"/>
<dbReference type="AlphaFoldDB" id="A0A3B0XW28"/>
<dbReference type="PANTHER" id="PTHR47505:SF1">
    <property type="entry name" value="DNA UTILIZATION PROTEIN YHGH"/>
    <property type="match status" value="1"/>
</dbReference>
<dbReference type="InterPro" id="IPR044005">
    <property type="entry name" value="DZR_2"/>
</dbReference>
<organism evidence="3">
    <name type="scientific">hydrothermal vent metagenome</name>
    <dbReference type="NCBI Taxonomy" id="652676"/>
    <lineage>
        <taxon>unclassified sequences</taxon>
        <taxon>metagenomes</taxon>
        <taxon>ecological metagenomes</taxon>
    </lineage>
</organism>
<dbReference type="GO" id="GO:0016757">
    <property type="term" value="F:glycosyltransferase activity"/>
    <property type="evidence" value="ECO:0007669"/>
    <property type="project" value="UniProtKB-KW"/>
</dbReference>
<gene>
    <name evidence="3" type="ORF">MNBD_GAMMA08-604</name>
</gene>
<evidence type="ECO:0000259" key="2">
    <source>
        <dbReference type="Pfam" id="PF18912"/>
    </source>
</evidence>